<evidence type="ECO:0000259" key="7">
    <source>
        <dbReference type="Pfam" id="PF00288"/>
    </source>
</evidence>
<dbReference type="Proteomes" id="UP001385848">
    <property type="component" value="Unassembled WGS sequence"/>
</dbReference>
<dbReference type="UniPathway" id="UPA00057">
    <property type="reaction ID" value="UER00099"/>
</dbReference>
<evidence type="ECO:0000313" key="10">
    <source>
        <dbReference type="EMBL" id="MEL0565681.1"/>
    </source>
</evidence>
<comment type="pathway">
    <text evidence="1">Isoprenoid biosynthesis; isopentenyl diphosphate biosynthesis via mevalonate pathway; isopentenyl diphosphate from (R)-mevalonate: step 2/3.</text>
</comment>
<dbReference type="SUPFAM" id="SSF54211">
    <property type="entry name" value="Ribosomal protein S5 domain 2-like"/>
    <property type="match status" value="1"/>
</dbReference>
<dbReference type="InterPro" id="IPR036554">
    <property type="entry name" value="GHMP_kinase_C_sf"/>
</dbReference>
<dbReference type="InterPro" id="IPR005917">
    <property type="entry name" value="Pmev_kinase_bact"/>
</dbReference>
<reference evidence="10 12" key="2">
    <citation type="submission" date="2024-04" db="EMBL/GenBank/DDBJ databases">
        <title>Three lactobacilli isolated from voided urine samples from females with type 2 diabetes.</title>
        <authorList>
            <person name="Kula A."/>
            <person name="Stegman N."/>
            <person name="Putonti C."/>
        </authorList>
    </citation>
    <scope>NUCLEOTIDE SEQUENCE [LARGE SCALE GENOMIC DNA]</scope>
    <source>
        <strain evidence="10 12">1855</strain>
    </source>
</reference>
<dbReference type="PRINTS" id="PR00959">
    <property type="entry name" value="MEVGALKINASE"/>
</dbReference>
<keyword evidence="6" id="KW-0067">ATP-binding</keyword>
<dbReference type="GO" id="GO:0019287">
    <property type="term" value="P:isopentenyl diphosphate biosynthetic process, mevalonate pathway"/>
    <property type="evidence" value="ECO:0007669"/>
    <property type="project" value="UniProtKB-UniPathway"/>
</dbReference>
<dbReference type="EC" id="2.7.4.2" evidence="2"/>
<evidence type="ECO:0000256" key="1">
    <source>
        <dbReference type="ARBA" id="ARBA00005017"/>
    </source>
</evidence>
<accession>A0A5N1IGH0</accession>
<evidence type="ECO:0000313" key="12">
    <source>
        <dbReference type="Proteomes" id="UP001385848"/>
    </source>
</evidence>
<evidence type="ECO:0000313" key="9">
    <source>
        <dbReference type="EMBL" id="KAA9322500.1"/>
    </source>
</evidence>
<evidence type="ECO:0000259" key="8">
    <source>
        <dbReference type="Pfam" id="PF08544"/>
    </source>
</evidence>
<dbReference type="KEGG" id="lje:BUE77_04435"/>
<dbReference type="GeneID" id="31742956"/>
<dbReference type="GO" id="GO:0005524">
    <property type="term" value="F:ATP binding"/>
    <property type="evidence" value="ECO:0007669"/>
    <property type="project" value="UniProtKB-KW"/>
</dbReference>
<dbReference type="Gene3D" id="3.30.70.890">
    <property type="entry name" value="GHMP kinase, C-terminal domain"/>
    <property type="match status" value="1"/>
</dbReference>
<dbReference type="Pfam" id="PF08544">
    <property type="entry name" value="GHMP_kinases_C"/>
    <property type="match status" value="1"/>
</dbReference>
<dbReference type="EMBL" id="VYWW01000018">
    <property type="protein sequence ID" value="KAA9322500.1"/>
    <property type="molecule type" value="Genomic_DNA"/>
</dbReference>
<reference evidence="9 11" key="1">
    <citation type="submission" date="2019-09" db="EMBL/GenBank/DDBJ databases">
        <title>Draft genome sequence assemblies of isolates from the urinary tract.</title>
        <authorList>
            <person name="Mores C.R."/>
            <person name="Putonti C."/>
            <person name="Wolfe A.J."/>
        </authorList>
    </citation>
    <scope>NUCLEOTIDE SEQUENCE [LARGE SCALE GENOMIC DNA]</scope>
    <source>
        <strain evidence="9 11">UMB246</strain>
    </source>
</reference>
<dbReference type="Pfam" id="PF00288">
    <property type="entry name" value="GHMP_kinases_N"/>
    <property type="match status" value="1"/>
</dbReference>
<keyword evidence="4" id="KW-0547">Nucleotide-binding</keyword>
<dbReference type="InterPro" id="IPR014721">
    <property type="entry name" value="Ribsml_uS5_D2-typ_fold_subgr"/>
</dbReference>
<protein>
    <recommendedName>
        <fullName evidence="2">phosphomevalonate kinase</fullName>
        <ecNumber evidence="2">2.7.4.2</ecNumber>
    </recommendedName>
</protein>
<evidence type="ECO:0000256" key="4">
    <source>
        <dbReference type="ARBA" id="ARBA00022741"/>
    </source>
</evidence>
<comment type="caution">
    <text evidence="9">The sequence shown here is derived from an EMBL/GenBank/DDBJ whole genome shotgun (WGS) entry which is preliminary data.</text>
</comment>
<keyword evidence="5 9" id="KW-0418">Kinase</keyword>
<dbReference type="InterPro" id="IPR035102">
    <property type="entry name" value="Phosphomevalonate_kinase"/>
</dbReference>
<dbReference type="EMBL" id="JBBVUL010000014">
    <property type="protein sequence ID" value="MEL0565681.1"/>
    <property type="molecule type" value="Genomic_DNA"/>
</dbReference>
<dbReference type="OrthoDB" id="1522677at2"/>
<gene>
    <name evidence="10" type="ORF">AAC431_07135</name>
    <name evidence="9" type="ORF">F6H94_04975</name>
</gene>
<evidence type="ECO:0000256" key="6">
    <source>
        <dbReference type="ARBA" id="ARBA00022840"/>
    </source>
</evidence>
<dbReference type="InterPro" id="IPR020568">
    <property type="entry name" value="Ribosomal_Su5_D2-typ_SF"/>
</dbReference>
<dbReference type="RefSeq" id="WP_006584791.1">
    <property type="nucleotide sequence ID" value="NZ_CATOUV010000001.1"/>
</dbReference>
<organism evidence="9 11">
    <name type="scientific">Lactobacillus jensenii</name>
    <dbReference type="NCBI Taxonomy" id="109790"/>
    <lineage>
        <taxon>Bacteria</taxon>
        <taxon>Bacillati</taxon>
        <taxon>Bacillota</taxon>
        <taxon>Bacilli</taxon>
        <taxon>Lactobacillales</taxon>
        <taxon>Lactobacillaceae</taxon>
        <taxon>Lactobacillus</taxon>
    </lineage>
</organism>
<evidence type="ECO:0000256" key="2">
    <source>
        <dbReference type="ARBA" id="ARBA00012958"/>
    </source>
</evidence>
<name>A0A5N1IGH0_LACJE</name>
<dbReference type="PANTHER" id="PTHR31814:SF2">
    <property type="entry name" value="PHOSPHOMEVALONATE KINASE"/>
    <property type="match status" value="1"/>
</dbReference>
<keyword evidence="12" id="KW-1185">Reference proteome</keyword>
<dbReference type="AlphaFoldDB" id="A0A5N1IGH0"/>
<dbReference type="Proteomes" id="UP000327236">
    <property type="component" value="Unassembled WGS sequence"/>
</dbReference>
<dbReference type="Gene3D" id="3.30.230.10">
    <property type="match status" value="1"/>
</dbReference>
<dbReference type="InterPro" id="IPR006204">
    <property type="entry name" value="GHMP_kinase_N_dom"/>
</dbReference>
<dbReference type="SUPFAM" id="SSF55060">
    <property type="entry name" value="GHMP Kinase, C-terminal domain"/>
    <property type="match status" value="1"/>
</dbReference>
<evidence type="ECO:0000256" key="5">
    <source>
        <dbReference type="ARBA" id="ARBA00022777"/>
    </source>
</evidence>
<feature type="domain" description="GHMP kinase N-terminal" evidence="7">
    <location>
        <begin position="78"/>
        <end position="172"/>
    </location>
</feature>
<evidence type="ECO:0000313" key="11">
    <source>
        <dbReference type="Proteomes" id="UP000327236"/>
    </source>
</evidence>
<evidence type="ECO:0000256" key="3">
    <source>
        <dbReference type="ARBA" id="ARBA00022679"/>
    </source>
</evidence>
<dbReference type="NCBIfam" id="TIGR01220">
    <property type="entry name" value="Pmev_kin_Gr_pos"/>
    <property type="match status" value="1"/>
</dbReference>
<sequence>MITEKAPGKLYIAGEYAVLEQNCPAIIVALNQFVRVSISAAVGNTGIIHSKQYSQDSIHWRRQGNKMVIDNRDNPFEYILAAIRFTEQYLLENGTSLKVYDLHVNSDLDSKDGRKYGLGSSAAVTVATVKAILAFYGIERKHDLVYKLAAISHYSVQGNGSAGDIAASVYGGWLAYQTFDKDWLKHELATKKLSDVLTEAWPGLQVQLLTPPEGMELVIGWSQKPASTSRLVDETNAQKENFQQEYEAFLTNSRQCVLKMIAGFKQHNISLIQEQIRVNRKLLAHFAKLNHIAIEIPRLTELIEIAEKFGFAAKTSGAGNGDCGIVITNHNGKIADLKAEWLKAGILPLDFHVHILNQTKEK</sequence>
<dbReference type="GO" id="GO:0004631">
    <property type="term" value="F:phosphomevalonate kinase activity"/>
    <property type="evidence" value="ECO:0007669"/>
    <property type="project" value="UniProtKB-EC"/>
</dbReference>
<dbReference type="PANTHER" id="PTHR31814">
    <property type="match status" value="1"/>
</dbReference>
<feature type="domain" description="GHMP kinase C-terminal" evidence="8">
    <location>
        <begin position="260"/>
        <end position="345"/>
    </location>
</feature>
<dbReference type="InterPro" id="IPR013750">
    <property type="entry name" value="GHMP_kinase_C_dom"/>
</dbReference>
<proteinExistence type="predicted"/>
<keyword evidence="3 9" id="KW-0808">Transferase</keyword>